<dbReference type="SUPFAM" id="SSF52540">
    <property type="entry name" value="P-loop containing nucleoside triphosphate hydrolases"/>
    <property type="match status" value="1"/>
</dbReference>
<dbReference type="InterPro" id="IPR051043">
    <property type="entry name" value="Sulfatase_Mod_Factor_Kinase"/>
</dbReference>
<dbReference type="SUPFAM" id="SSF56300">
    <property type="entry name" value="Metallo-dependent phosphatases"/>
    <property type="match status" value="1"/>
</dbReference>
<evidence type="ECO:0000313" key="3">
    <source>
        <dbReference type="EMBL" id="QTD48294.1"/>
    </source>
</evidence>
<dbReference type="SUPFAM" id="SSF56436">
    <property type="entry name" value="C-type lectin-like"/>
    <property type="match status" value="1"/>
</dbReference>
<accession>A0A8A4TGG4</accession>
<dbReference type="EMBL" id="CP071793">
    <property type="protein sequence ID" value="QTD48294.1"/>
    <property type="molecule type" value="Genomic_DNA"/>
</dbReference>
<protein>
    <submittedName>
        <fullName evidence="3">SUMF1/EgtB/PvdO family nonheme iron enzyme</fullName>
    </submittedName>
</protein>
<evidence type="ECO:0000259" key="2">
    <source>
        <dbReference type="PROSITE" id="PS50837"/>
    </source>
</evidence>
<dbReference type="InterPro" id="IPR016187">
    <property type="entry name" value="CTDL_fold"/>
</dbReference>
<dbReference type="InterPro" id="IPR007111">
    <property type="entry name" value="NACHT_NTPase"/>
</dbReference>
<dbReference type="Pfam" id="PF00149">
    <property type="entry name" value="Metallophos"/>
    <property type="match status" value="1"/>
</dbReference>
<dbReference type="InterPro" id="IPR027417">
    <property type="entry name" value="P-loop_NTPase"/>
</dbReference>
<dbReference type="GO" id="GO:0016787">
    <property type="term" value="F:hydrolase activity"/>
    <property type="evidence" value="ECO:0007669"/>
    <property type="project" value="InterPro"/>
</dbReference>
<feature type="compositionally biased region" description="Basic and acidic residues" evidence="1">
    <location>
        <begin position="632"/>
        <end position="647"/>
    </location>
</feature>
<dbReference type="KEGG" id="scor:J3U87_22170"/>
<feature type="region of interest" description="Disordered" evidence="1">
    <location>
        <begin position="627"/>
        <end position="649"/>
    </location>
</feature>
<dbReference type="Gene3D" id="3.90.1580.10">
    <property type="entry name" value="paralog of FGE (formylglycine-generating enzyme)"/>
    <property type="match status" value="1"/>
</dbReference>
<evidence type="ECO:0000256" key="1">
    <source>
        <dbReference type="SAM" id="MobiDB-lite"/>
    </source>
</evidence>
<sequence>MDPGSTLALGLLTNLVTDGVKRRIQSLTPQLGEAALGLPNQLTLQARFESAMASALHHLQDRHPEYAEDQQWVVETLRDQGFAEVFWQAYRSGYATAADEDLSALFAGVGGTFRKEMGFDPIGLARHLREAISIALREQLPEVAQLLEAHQAHEQLTALNEVIEAHFQQTHQASRHMQNGQEQMAQKLDEIHSKIELLLSGSREFPQLEHIPDGTPTTEAAHTETKPLRCEPNLSWLHLSDFQFGESPDWRQEKVLADLARDVIEPLKNDRGLPRWVCLTGDIADKGRPEEYDTATQTLNRLAEHLGQDPVTDWFLVPGNHDVYRPDIGKRLRRERDGLDVSDVNLILEDPEEIERYAKRQKAFCQFTESWLGEDRKFRTERPWTVEIQTLGDLTIAFLCLNSAWASQDKQDQFHLALGDYQLSQALAEADRAGAHIKVALHHHPLEDLMKDDAETAEARLKGPGGCHFVLHGHVLKPRFRKVALPDSDCFESAAGACRVAAGRTCSVNYMAIDPVTRVIYFKAWAYNPDRGFWYAANDLFRGVEGACTWPIPESWNLPLFRQPQSGIDDTTCKDQPTRPFHIPKSYQKKMLMKFRDLHAQLTRDKAGKLSLEEVFVSLETAWQEPVTENQAGKRQEQAEGPERGEPQTRSCESLCEHEAFRHFVLAGDPGSGKTTLLRFLVVSRLTPKSELMPILLPLAEFQNWLQPHPGHHGGLLLEWAAEVYGENGVDAAFLDTYAGQGRILWLLDGFDEIFDESSRLRAAKIIGNWVSSVQGHGDRLLLTSRPHALESSLVLTKLALPDTQASILPLSKPLQNIFLSNWFLGLFGKNREEEAEARQGQLSGILEDREGLGPFRENPMLLSILAILYYNGDELPDRRADLYERAVEVLLSQRFGANASGGSSDKVRQITRALSRVARNLMEAGKGKEIGERQFREWFAVGYGKGKSGAQEDLSGVIRELGNHSGLLKLSGAVHPRYAFAHLTFQEFLAARSYANDPQPSISLRDRLEEGAWREVILLTAGCLFGPGPEYHGPNFIRELFAECDRGEHCGQILSLAMEAMAEAPSHMDLSGEIERAKKQALSILQDRETTASEKVRDSLGLSLGRLGDPRLGFEKPERWVWIPPGRFTMGRDDGLDHEKPAHEVMVEHGFFLAKYPVTNQEYGEFMREKGYQNKHWWSPLGLRWLEERGEDISEPRHWKTSRFGKPNQPVVGISWFEAEAYCNWLSAHLASAPPQGWQGLLEVRLPSEIEWEYATRGRESHSYPWGEDEPDDRLANFGMNLGRSSAVGVYPKGGTPSGLLDMGGNVWEWCRTRFEKKAYGMPWEARHRLIIEKINHVACVRGGSWLNRDWELPAAYRIWFTAGNRVFLVGFRCCCVAVPSAEP</sequence>
<name>A0A8A4TGG4_SULCO</name>
<keyword evidence="4" id="KW-1185">Reference proteome</keyword>
<dbReference type="InterPro" id="IPR004843">
    <property type="entry name" value="Calcineurin-like_PHP"/>
</dbReference>
<dbReference type="Proteomes" id="UP000663929">
    <property type="component" value="Chromosome"/>
</dbReference>
<proteinExistence type="predicted"/>
<feature type="domain" description="NACHT" evidence="2">
    <location>
        <begin position="662"/>
        <end position="789"/>
    </location>
</feature>
<organism evidence="3 4">
    <name type="scientific">Sulfidibacter corallicola</name>
    <dbReference type="NCBI Taxonomy" id="2818388"/>
    <lineage>
        <taxon>Bacteria</taxon>
        <taxon>Pseudomonadati</taxon>
        <taxon>Acidobacteriota</taxon>
        <taxon>Holophagae</taxon>
        <taxon>Acanthopleuribacterales</taxon>
        <taxon>Acanthopleuribacteraceae</taxon>
        <taxon>Sulfidibacter</taxon>
    </lineage>
</organism>
<dbReference type="Gene3D" id="3.40.50.300">
    <property type="entry name" value="P-loop containing nucleotide triphosphate hydrolases"/>
    <property type="match status" value="1"/>
</dbReference>
<gene>
    <name evidence="3" type="ORF">J3U87_22170</name>
</gene>
<dbReference type="InterPro" id="IPR042095">
    <property type="entry name" value="SUMF_sf"/>
</dbReference>
<dbReference type="Pfam" id="PF03781">
    <property type="entry name" value="FGE-sulfatase"/>
    <property type="match status" value="1"/>
</dbReference>
<dbReference type="PROSITE" id="PS50837">
    <property type="entry name" value="NACHT"/>
    <property type="match status" value="1"/>
</dbReference>
<dbReference type="Gene3D" id="3.60.21.10">
    <property type="match status" value="1"/>
</dbReference>
<dbReference type="PANTHER" id="PTHR23150:SF19">
    <property type="entry name" value="FORMYLGLYCINE-GENERATING ENZYME"/>
    <property type="match status" value="1"/>
</dbReference>
<dbReference type="PANTHER" id="PTHR23150">
    <property type="entry name" value="SULFATASE MODIFYING FACTOR 1, 2"/>
    <property type="match status" value="1"/>
</dbReference>
<dbReference type="InterPro" id="IPR005532">
    <property type="entry name" value="SUMF_dom"/>
</dbReference>
<reference evidence="3" key="1">
    <citation type="submission" date="2021-03" db="EMBL/GenBank/DDBJ databases">
        <title>Acanthopleuribacteraceae sp. M133.</title>
        <authorList>
            <person name="Wang G."/>
        </authorList>
    </citation>
    <scope>NUCLEOTIDE SEQUENCE</scope>
    <source>
        <strain evidence="3">M133</strain>
    </source>
</reference>
<dbReference type="GO" id="GO:0120147">
    <property type="term" value="F:formylglycine-generating oxidase activity"/>
    <property type="evidence" value="ECO:0007669"/>
    <property type="project" value="TreeGrafter"/>
</dbReference>
<dbReference type="InterPro" id="IPR029052">
    <property type="entry name" value="Metallo-depent_PP-like"/>
</dbReference>
<dbReference type="Pfam" id="PF05729">
    <property type="entry name" value="NACHT"/>
    <property type="match status" value="1"/>
</dbReference>
<evidence type="ECO:0000313" key="4">
    <source>
        <dbReference type="Proteomes" id="UP000663929"/>
    </source>
</evidence>